<name>A0AA49JEF7_9BACT</name>
<sequence length="144" mass="17334">MRTKKAKRYDEQIDREIEKAVSRFSEHLMSNSKWVRLIDRLVEDADKIKKIEFKKVQKDQRGELYLEEDTTFGFDYWQNGFEGHNSLGGWLTFKEIEYLIFPKVIDRDAQFEQNLDQIKELIESVGQFSLDIDDDRIKLICYRE</sequence>
<evidence type="ECO:0000313" key="1">
    <source>
        <dbReference type="EMBL" id="WKN37211.1"/>
    </source>
</evidence>
<organism evidence="1">
    <name type="scientific">Roseihalotalea indica</name>
    <dbReference type="NCBI Taxonomy" id="2867963"/>
    <lineage>
        <taxon>Bacteria</taxon>
        <taxon>Pseudomonadati</taxon>
        <taxon>Bacteroidota</taxon>
        <taxon>Cytophagia</taxon>
        <taxon>Cytophagales</taxon>
        <taxon>Catalimonadaceae</taxon>
        <taxon>Roseihalotalea</taxon>
    </lineage>
</organism>
<proteinExistence type="predicted"/>
<accession>A0AA49JEF7</accession>
<dbReference type="EMBL" id="CP120682">
    <property type="protein sequence ID" value="WKN37211.1"/>
    <property type="molecule type" value="Genomic_DNA"/>
</dbReference>
<dbReference type="AlphaFoldDB" id="A0AA49JEF7"/>
<protein>
    <submittedName>
        <fullName evidence="1">Uncharacterized protein</fullName>
    </submittedName>
</protein>
<reference evidence="1" key="2">
    <citation type="journal article" date="2024" name="Antonie Van Leeuwenhoek">
        <title>Roseihalotalea indica gen. nov., sp. nov., a halophilic Bacteroidetes from mesopelagic Southwest Indian Ocean with higher carbohydrate metabolic potential.</title>
        <authorList>
            <person name="Chen B."/>
            <person name="Zhang M."/>
            <person name="Lin D."/>
            <person name="Ye J."/>
            <person name="Tang K."/>
        </authorList>
    </citation>
    <scope>NUCLEOTIDE SEQUENCE</scope>
    <source>
        <strain evidence="1">TK19036</strain>
    </source>
</reference>
<gene>
    <name evidence="1" type="ORF">K4G66_00625</name>
</gene>
<reference evidence="1" key="1">
    <citation type="journal article" date="2023" name="Comput. Struct. Biotechnol. J.">
        <title>Discovery of a novel marine Bacteroidetes with a rich repertoire of carbohydrate-active enzymes.</title>
        <authorList>
            <person name="Chen B."/>
            <person name="Liu G."/>
            <person name="Chen Q."/>
            <person name="Wang H."/>
            <person name="Liu L."/>
            <person name="Tang K."/>
        </authorList>
    </citation>
    <scope>NUCLEOTIDE SEQUENCE</scope>
    <source>
        <strain evidence="1">TK19036</strain>
    </source>
</reference>